<evidence type="ECO:0000313" key="1">
    <source>
        <dbReference type="EMBL" id="KAF9761674.1"/>
    </source>
</evidence>
<dbReference type="EMBL" id="SBJO01000278">
    <property type="protein sequence ID" value="KAF9761674.1"/>
    <property type="molecule type" value="Genomic_DNA"/>
</dbReference>
<accession>A0A9P6GX17</accession>
<dbReference type="OrthoDB" id="2195007at2759"/>
<proteinExistence type="predicted"/>
<evidence type="ECO:0000313" key="2">
    <source>
        <dbReference type="Proteomes" id="UP000740883"/>
    </source>
</evidence>
<protein>
    <submittedName>
        <fullName evidence="1">Uncharacterized protein</fullName>
    </submittedName>
</protein>
<organism evidence="1 2">
    <name type="scientific">Nosema granulosis</name>
    <dbReference type="NCBI Taxonomy" id="83296"/>
    <lineage>
        <taxon>Eukaryota</taxon>
        <taxon>Fungi</taxon>
        <taxon>Fungi incertae sedis</taxon>
        <taxon>Microsporidia</taxon>
        <taxon>Nosematidae</taxon>
        <taxon>Nosema</taxon>
    </lineage>
</organism>
<comment type="caution">
    <text evidence="1">The sequence shown here is derived from an EMBL/GenBank/DDBJ whole genome shotgun (WGS) entry which is preliminary data.</text>
</comment>
<dbReference type="AlphaFoldDB" id="A0A9P6GX17"/>
<sequence>MLMRKENLPKGSREEEKRVSYIDINGEKYRMIYAKAYGDTVSKDILKIEVSTDFIKIVPYVKDILEEKMYNRIHLFVKYAEFLKLEISIEEIDRILMCTGYDVKFVYIPKEYKRNDYILMYDIKKIETPCL</sequence>
<reference evidence="1 2" key="1">
    <citation type="journal article" date="2020" name="Genome Biol. Evol.">
        <title>Comparative genomics of strictly vertically transmitted, feminizing microsporidia endosymbionts of amphipod crustaceans.</title>
        <authorList>
            <person name="Cormier A."/>
            <person name="Chebbi M.A."/>
            <person name="Giraud I."/>
            <person name="Wattier R."/>
            <person name="Teixeira M."/>
            <person name="Gilbert C."/>
            <person name="Rigaud T."/>
            <person name="Cordaux R."/>
        </authorList>
    </citation>
    <scope>NUCLEOTIDE SEQUENCE [LARGE SCALE GENOMIC DNA]</scope>
    <source>
        <strain evidence="1 2">Ou3-Ou53</strain>
    </source>
</reference>
<dbReference type="Proteomes" id="UP000740883">
    <property type="component" value="Unassembled WGS sequence"/>
</dbReference>
<name>A0A9P6GX17_9MICR</name>
<keyword evidence="2" id="KW-1185">Reference proteome</keyword>
<gene>
    <name evidence="1" type="ORF">NGRA_2465</name>
</gene>